<feature type="compositionally biased region" description="Basic and acidic residues" evidence="2">
    <location>
        <begin position="1043"/>
        <end position="1087"/>
    </location>
</feature>
<feature type="compositionally biased region" description="Polar residues" evidence="2">
    <location>
        <begin position="603"/>
        <end position="615"/>
    </location>
</feature>
<feature type="compositionally biased region" description="Basic and acidic residues" evidence="2">
    <location>
        <begin position="659"/>
        <end position="669"/>
    </location>
</feature>
<organism evidence="3 4">
    <name type="scientific">Marasmiellus scandens</name>
    <dbReference type="NCBI Taxonomy" id="2682957"/>
    <lineage>
        <taxon>Eukaryota</taxon>
        <taxon>Fungi</taxon>
        <taxon>Dikarya</taxon>
        <taxon>Basidiomycota</taxon>
        <taxon>Agaricomycotina</taxon>
        <taxon>Agaricomycetes</taxon>
        <taxon>Agaricomycetidae</taxon>
        <taxon>Agaricales</taxon>
        <taxon>Marasmiineae</taxon>
        <taxon>Omphalotaceae</taxon>
        <taxon>Marasmiellus</taxon>
    </lineage>
</organism>
<feature type="compositionally biased region" description="Low complexity" evidence="2">
    <location>
        <begin position="1"/>
        <end position="11"/>
    </location>
</feature>
<keyword evidence="1" id="KW-0175">Coiled coil</keyword>
<sequence length="1354" mass="158092">MASSASAASASKQRTDDRFEPDDQWKKDLKKRIEDNLSGMLQDAKDLLESNLHKFPNRRTILENDFNKTLDNIRKLADDAYREELERERQERRWAMGAELNPAWKESIEKEQQAIMDMIKSGQTNASESQPPDASDADAVSTVLGNDHISPDNSDSLDPAPFSNDGDPISDSESDGASLLRPSRELGQTVRAGKQKEKEKDSPSRISSESPPARSSERHSRPARLNGSLRPSPERDVSSSRSFNDRSPHPSNSSPGASPLYWTPPKTEDPHSNLQRRTSSSRRSDDPPVNPVQRRGSTASIRSTGSSSFRPSSTTIPETDNNITTKIELERRATQEEEQQWSRMDAARDKGKDRVGTHEQAHSPHDYAASHSPGPGSVSSSPSQSRRPPTPPLNTKPVYRKTSFMQENTRGIDRRPSIPALSGGPSLISSSRPADLYGPPPQIDNARQTAPISTNNNYSPMSTTMAYATESPMNYYSPYGPPYNNADPTDRYFASTPSSPPNHYSMPATGPMFIPRAPPNGEEDFGRYYQPQPPHGQSSYRNAGWTGPGPESLQQRGDRPHIPPPTPAPLPPPHEAQAWRTWTQSVGPRFSNSDLRSVHQHHGQQQTQPLPLSQHQHPRAYGPSPGPGYNQTFDPGFDDFDDLGEEEEEPEYGPLLEGPHWRMLEARRKEAAKKKKLAEEEEEVRRKQRKEEEEAAAKRKKEQEERERERAEKERLHKLQKMLEERERERVEKERRERERAEKERFEREEKERRERERLEMERIERERREREQREREKAERERREKEEEARRRAEDLRRREEEIERKKRELAQRKREEELRKKEEEIRQKEEELARIQEEEVRQLREENQRREAELQRQAQDAKKKEQEAKRREKEARKKEQEAKKKEEEIRQREAELRAREEELKRKEFEAKAREEEERRRQREEARLQREEERRQREEAERMRREEEDARQREEQERQKREEEEQARREEEERRQREEEQMRRLREKAEAEARQREEDERLARRIQEEEQERARVEEDWVKREDAKKRAEIKEAAAQAYRKQQEAQALRDRERMEAQWKKMTEDKKRDDDVKKQEERRREEDARKASSGTGFGWEHWSTSSNSSTWAQPQRPQQPTPSGTSTPNRSSTSSSAWSTSSKSSSASSAASASSKTSSASSTTSGWASSTTDTSTSSTPTPKPRSGSTGSSGTPLSEAEWQRRQEEYARQQQERFIQEQDRLERERLNRAAKTMTKEDVIAMFEHHERLWQRMGTLDELRWDHFPWPMFKRPASPEEITFTAISAYILSPHYPEKDKSRPEKDRIKEHIRRWHPDRFETKMLPKVIDSDKERVREGAGFVVRSLNDLLTKSNTRLF</sequence>
<feature type="compositionally biased region" description="Basic and acidic residues" evidence="2">
    <location>
        <begin position="194"/>
        <end position="203"/>
    </location>
</feature>
<reference evidence="3 4" key="1">
    <citation type="submission" date="2024-01" db="EMBL/GenBank/DDBJ databases">
        <title>A draft genome for the cacao thread blight pathogen Marasmiellus scandens.</title>
        <authorList>
            <person name="Baruah I.K."/>
            <person name="Leung J."/>
            <person name="Bukari Y."/>
            <person name="Amoako-Attah I."/>
            <person name="Meinhardt L.W."/>
            <person name="Bailey B.A."/>
            <person name="Cohen S.P."/>
        </authorList>
    </citation>
    <scope>NUCLEOTIDE SEQUENCE [LARGE SCALE GENOMIC DNA]</scope>
    <source>
        <strain evidence="3 4">GH-19</strain>
    </source>
</reference>
<evidence type="ECO:0000313" key="3">
    <source>
        <dbReference type="EMBL" id="KAK7455077.1"/>
    </source>
</evidence>
<feature type="compositionally biased region" description="Polar residues" evidence="2">
    <location>
        <begin position="445"/>
        <end position="459"/>
    </location>
</feature>
<evidence type="ECO:0000256" key="2">
    <source>
        <dbReference type="SAM" id="MobiDB-lite"/>
    </source>
</evidence>
<feature type="compositionally biased region" description="Polar residues" evidence="2">
    <location>
        <begin position="580"/>
        <end position="595"/>
    </location>
</feature>
<feature type="compositionally biased region" description="Basic and acidic residues" evidence="2">
    <location>
        <begin position="345"/>
        <end position="365"/>
    </location>
</feature>
<name>A0ABR1JBZ7_9AGAR</name>
<dbReference type="PANTHER" id="PTHR23160">
    <property type="entry name" value="SYNAPTONEMAL COMPLEX PROTEIN-RELATED"/>
    <property type="match status" value="1"/>
</dbReference>
<protein>
    <submittedName>
        <fullName evidence="3">Uncharacterized protein</fullName>
    </submittedName>
</protein>
<feature type="compositionally biased region" description="Basic and acidic residues" evidence="2">
    <location>
        <begin position="849"/>
        <end position="1035"/>
    </location>
</feature>
<evidence type="ECO:0000256" key="1">
    <source>
        <dbReference type="ARBA" id="ARBA00023054"/>
    </source>
</evidence>
<feature type="compositionally biased region" description="Polar residues" evidence="2">
    <location>
        <begin position="1099"/>
        <end position="1109"/>
    </location>
</feature>
<feature type="region of interest" description="Disordered" evidence="2">
    <location>
        <begin position="115"/>
        <end position="459"/>
    </location>
</feature>
<feature type="compositionally biased region" description="Basic and acidic residues" evidence="2">
    <location>
        <begin position="13"/>
        <end position="25"/>
    </location>
</feature>
<feature type="compositionally biased region" description="Basic and acidic residues" evidence="2">
    <location>
        <begin position="683"/>
        <end position="833"/>
    </location>
</feature>
<feature type="compositionally biased region" description="Low complexity" evidence="2">
    <location>
        <begin position="372"/>
        <end position="387"/>
    </location>
</feature>
<feature type="compositionally biased region" description="Low complexity" evidence="2">
    <location>
        <begin position="294"/>
        <end position="317"/>
    </location>
</feature>
<feature type="compositionally biased region" description="Basic and acidic residues" evidence="2">
    <location>
        <begin position="1197"/>
        <end position="1210"/>
    </location>
</feature>
<feature type="compositionally biased region" description="Acidic residues" evidence="2">
    <location>
        <begin position="636"/>
        <end position="651"/>
    </location>
</feature>
<feature type="compositionally biased region" description="Low complexity" evidence="2">
    <location>
        <begin position="204"/>
        <end position="214"/>
    </location>
</feature>
<feature type="compositionally biased region" description="Low complexity" evidence="2">
    <location>
        <begin position="1110"/>
        <end position="1196"/>
    </location>
</feature>
<dbReference type="EMBL" id="JBANRG010000023">
    <property type="protein sequence ID" value="KAK7455077.1"/>
    <property type="molecule type" value="Genomic_DNA"/>
</dbReference>
<feature type="region of interest" description="Disordered" evidence="2">
    <location>
        <begin position="1"/>
        <end position="25"/>
    </location>
</feature>
<feature type="compositionally biased region" description="Basic and acidic residues" evidence="2">
    <location>
        <begin position="232"/>
        <end position="248"/>
    </location>
</feature>
<feature type="compositionally biased region" description="Polar residues" evidence="2">
    <location>
        <begin position="121"/>
        <end position="132"/>
    </location>
</feature>
<keyword evidence="4" id="KW-1185">Reference proteome</keyword>
<evidence type="ECO:0000313" key="4">
    <source>
        <dbReference type="Proteomes" id="UP001498398"/>
    </source>
</evidence>
<feature type="region of interest" description="Disordered" evidence="2">
    <location>
        <begin position="849"/>
        <end position="1210"/>
    </location>
</feature>
<gene>
    <name evidence="3" type="ORF">VKT23_010949</name>
</gene>
<proteinExistence type="predicted"/>
<comment type="caution">
    <text evidence="3">The sequence shown here is derived from an EMBL/GenBank/DDBJ whole genome shotgun (WGS) entry which is preliminary data.</text>
</comment>
<dbReference type="Proteomes" id="UP001498398">
    <property type="component" value="Unassembled WGS sequence"/>
</dbReference>
<feature type="compositionally biased region" description="Pro residues" evidence="2">
    <location>
        <begin position="562"/>
        <end position="574"/>
    </location>
</feature>
<accession>A0ABR1JBZ7</accession>
<feature type="region of interest" description="Disordered" evidence="2">
    <location>
        <begin position="487"/>
        <end position="833"/>
    </location>
</feature>
<dbReference type="PANTHER" id="PTHR23160:SF19">
    <property type="entry name" value="MYOSIN HEAVY CHAIN-RELATED PROTEIN"/>
    <property type="match status" value="1"/>
</dbReference>